<keyword evidence="1" id="KW-1133">Transmembrane helix</keyword>
<proteinExistence type="predicted"/>
<keyword evidence="3" id="KW-1185">Reference proteome</keyword>
<dbReference type="RefSeq" id="XP_001879277.1">
    <property type="nucleotide sequence ID" value="XM_001879242.1"/>
</dbReference>
<dbReference type="AlphaFoldDB" id="B0D670"/>
<dbReference type="InParanoid" id="B0D670"/>
<sequence length="114" mass="12914">MEVTIPEMLTVIGSGGVLDCCFWRDDDWLLGTSFGFYKCGFVGYRTPPSSHCETRANWGLGNFSSAPAPSVPQLNLLLFLSFFSTPIHFLYILSKTLAFRKKKFPTHQRKIPVY</sequence>
<feature type="transmembrane region" description="Helical" evidence="1">
    <location>
        <begin position="74"/>
        <end position="93"/>
    </location>
</feature>
<protein>
    <submittedName>
        <fullName evidence="2">Predicted protein</fullName>
    </submittedName>
</protein>
<organism evidence="3">
    <name type="scientific">Laccaria bicolor (strain S238N-H82 / ATCC MYA-4686)</name>
    <name type="common">Bicoloured deceiver</name>
    <name type="synonym">Laccaria laccata var. bicolor</name>
    <dbReference type="NCBI Taxonomy" id="486041"/>
    <lineage>
        <taxon>Eukaryota</taxon>
        <taxon>Fungi</taxon>
        <taxon>Dikarya</taxon>
        <taxon>Basidiomycota</taxon>
        <taxon>Agaricomycotina</taxon>
        <taxon>Agaricomycetes</taxon>
        <taxon>Agaricomycetidae</taxon>
        <taxon>Agaricales</taxon>
        <taxon>Agaricineae</taxon>
        <taxon>Hydnangiaceae</taxon>
        <taxon>Laccaria</taxon>
    </lineage>
</organism>
<dbReference type="GeneID" id="6074782"/>
<keyword evidence="1" id="KW-0472">Membrane</keyword>
<evidence type="ECO:0000256" key="1">
    <source>
        <dbReference type="SAM" id="Phobius"/>
    </source>
</evidence>
<dbReference type="HOGENOM" id="CLU_2121496_0_0_1"/>
<accession>B0D670</accession>
<dbReference type="EMBL" id="DS547098">
    <property type="protein sequence ID" value="EDR09892.1"/>
    <property type="molecule type" value="Genomic_DNA"/>
</dbReference>
<keyword evidence="1" id="KW-0812">Transmembrane</keyword>
<gene>
    <name evidence="2" type="ORF">LACBIDRAFT_318195</name>
</gene>
<dbReference type="KEGG" id="lbc:LACBIDRAFT_318195"/>
<evidence type="ECO:0000313" key="2">
    <source>
        <dbReference type="EMBL" id="EDR09892.1"/>
    </source>
</evidence>
<evidence type="ECO:0000313" key="3">
    <source>
        <dbReference type="Proteomes" id="UP000001194"/>
    </source>
</evidence>
<dbReference type="Proteomes" id="UP000001194">
    <property type="component" value="Unassembled WGS sequence"/>
</dbReference>
<reference evidence="2 3" key="1">
    <citation type="journal article" date="2008" name="Nature">
        <title>The genome of Laccaria bicolor provides insights into mycorrhizal symbiosis.</title>
        <authorList>
            <person name="Martin F."/>
            <person name="Aerts A."/>
            <person name="Ahren D."/>
            <person name="Brun A."/>
            <person name="Danchin E.G.J."/>
            <person name="Duchaussoy F."/>
            <person name="Gibon J."/>
            <person name="Kohler A."/>
            <person name="Lindquist E."/>
            <person name="Pereda V."/>
            <person name="Salamov A."/>
            <person name="Shapiro H.J."/>
            <person name="Wuyts J."/>
            <person name="Blaudez D."/>
            <person name="Buee M."/>
            <person name="Brokstein P."/>
            <person name="Canbaeck B."/>
            <person name="Cohen D."/>
            <person name="Courty P.E."/>
            <person name="Coutinho P.M."/>
            <person name="Delaruelle C."/>
            <person name="Detter J.C."/>
            <person name="Deveau A."/>
            <person name="DiFazio S."/>
            <person name="Duplessis S."/>
            <person name="Fraissinet-Tachet L."/>
            <person name="Lucic E."/>
            <person name="Frey-Klett P."/>
            <person name="Fourrey C."/>
            <person name="Feussner I."/>
            <person name="Gay G."/>
            <person name="Grimwood J."/>
            <person name="Hoegger P.J."/>
            <person name="Jain P."/>
            <person name="Kilaru S."/>
            <person name="Labbe J."/>
            <person name="Lin Y.C."/>
            <person name="Legue V."/>
            <person name="Le Tacon F."/>
            <person name="Marmeisse R."/>
            <person name="Melayah D."/>
            <person name="Montanini B."/>
            <person name="Muratet M."/>
            <person name="Nehls U."/>
            <person name="Niculita-Hirzel H."/>
            <person name="Oudot-Le Secq M.P."/>
            <person name="Peter M."/>
            <person name="Quesneville H."/>
            <person name="Rajashekar B."/>
            <person name="Reich M."/>
            <person name="Rouhier N."/>
            <person name="Schmutz J."/>
            <person name="Yin T."/>
            <person name="Chalot M."/>
            <person name="Henrissat B."/>
            <person name="Kuees U."/>
            <person name="Lucas S."/>
            <person name="Van de Peer Y."/>
            <person name="Podila G.K."/>
            <person name="Polle A."/>
            <person name="Pukkila P.J."/>
            <person name="Richardson P.M."/>
            <person name="Rouze P."/>
            <person name="Sanders I.R."/>
            <person name="Stajich J.E."/>
            <person name="Tunlid A."/>
            <person name="Tuskan G."/>
            <person name="Grigoriev I.V."/>
        </authorList>
    </citation>
    <scope>NUCLEOTIDE SEQUENCE [LARGE SCALE GENOMIC DNA]</scope>
    <source>
        <strain evidence="3">S238N-H82 / ATCC MYA-4686</strain>
    </source>
</reference>
<name>B0D670_LACBS</name>